<evidence type="ECO:0000256" key="1">
    <source>
        <dbReference type="SAM" id="MobiDB-lite"/>
    </source>
</evidence>
<evidence type="ECO:0000313" key="3">
    <source>
        <dbReference type="EMBL" id="QJC55896.1"/>
    </source>
</evidence>
<keyword evidence="4" id="KW-1185">Reference proteome</keyword>
<feature type="compositionally biased region" description="Gly residues" evidence="1">
    <location>
        <begin position="29"/>
        <end position="40"/>
    </location>
</feature>
<proteinExistence type="predicted"/>
<organism evidence="3 4">
    <name type="scientific">Polaromonas vacuolata</name>
    <dbReference type="NCBI Taxonomy" id="37448"/>
    <lineage>
        <taxon>Bacteria</taxon>
        <taxon>Pseudomonadati</taxon>
        <taxon>Pseudomonadota</taxon>
        <taxon>Betaproteobacteria</taxon>
        <taxon>Burkholderiales</taxon>
        <taxon>Comamonadaceae</taxon>
        <taxon>Polaromonas</taxon>
    </lineage>
</organism>
<gene>
    <name evidence="3" type="primary">rcnB</name>
    <name evidence="3" type="ORF">HC248_01180</name>
</gene>
<evidence type="ECO:0000256" key="2">
    <source>
        <dbReference type="SAM" id="SignalP"/>
    </source>
</evidence>
<keyword evidence="2" id="KW-0732">Signal</keyword>
<dbReference type="InterPro" id="IPR024572">
    <property type="entry name" value="RcnB"/>
</dbReference>
<dbReference type="RefSeq" id="WP_168921689.1">
    <property type="nucleotide sequence ID" value="NZ_CP051461.1"/>
</dbReference>
<reference evidence="3 4" key="1">
    <citation type="submission" date="2020-04" db="EMBL/GenBank/DDBJ databases">
        <title>Complete genome of a Psychrophilic, Marine, Gas Vacuolate Bacterium Polaromonas vacuolata KCTC 22033T.</title>
        <authorList>
            <person name="Hwang K."/>
            <person name="Kim K.M."/>
        </authorList>
    </citation>
    <scope>NUCLEOTIDE SEQUENCE [LARGE SCALE GENOMIC DNA]</scope>
    <source>
        <strain evidence="3 4">KCTC 22033</strain>
    </source>
</reference>
<dbReference type="Pfam" id="PF11776">
    <property type="entry name" value="RcnB"/>
    <property type="match status" value="1"/>
</dbReference>
<name>A0A6H2H8U0_9BURK</name>
<dbReference type="Gene3D" id="3.10.450.160">
    <property type="entry name" value="inner membrane protein cigr"/>
    <property type="match status" value="1"/>
</dbReference>
<feature type="compositionally biased region" description="Basic and acidic residues" evidence="1">
    <location>
        <begin position="41"/>
        <end position="83"/>
    </location>
</feature>
<evidence type="ECO:0000313" key="4">
    <source>
        <dbReference type="Proteomes" id="UP000502041"/>
    </source>
</evidence>
<dbReference type="EMBL" id="CP051461">
    <property type="protein sequence ID" value="QJC55896.1"/>
    <property type="molecule type" value="Genomic_DNA"/>
</dbReference>
<feature type="chain" id="PRO_5026246254" evidence="2">
    <location>
        <begin position="24"/>
        <end position="148"/>
    </location>
</feature>
<feature type="region of interest" description="Disordered" evidence="1">
    <location>
        <begin position="22"/>
        <end position="89"/>
    </location>
</feature>
<dbReference type="KEGG" id="pvac:HC248_01180"/>
<feature type="signal peptide" evidence="2">
    <location>
        <begin position="1"/>
        <end position="23"/>
    </location>
</feature>
<dbReference type="AlphaFoldDB" id="A0A6H2H8U0"/>
<dbReference type="Proteomes" id="UP000502041">
    <property type="component" value="Chromosome"/>
</dbReference>
<sequence>MKKMTLISTLSVLALTFSSVAFAKPDGNKGNGNGRDGGGYEQRDQRGHGDDGYKKQKREKYDKHDRKYDDDRYEAREHHDRGRGAGPEHGFYKGDRLPYLYRSNIYVVNDWRGHRLSPPPRGYHWVQTGGDYVLAAVATGIILQILLN</sequence>
<accession>A0A6H2H8U0</accession>
<protein>
    <submittedName>
        <fullName evidence="3">Nickel/cobalt homeostasis protein RcnB</fullName>
    </submittedName>
</protein>